<name>A0A9P7FT79_9AGAR</name>
<gene>
    <name evidence="8" type="ORF">H0H81_002143</name>
</gene>
<comment type="similarity">
    <text evidence="1">Belongs to the iron/manganese superoxide dismutase family.</text>
</comment>
<proteinExistence type="inferred from homology"/>
<keyword evidence="9" id="KW-1185">Reference proteome</keyword>
<evidence type="ECO:0000259" key="7">
    <source>
        <dbReference type="Pfam" id="PF02777"/>
    </source>
</evidence>
<dbReference type="OrthoDB" id="239262at2759"/>
<accession>A0A9P7FT79</accession>
<dbReference type="PANTHER" id="PTHR11404:SF6">
    <property type="entry name" value="SUPEROXIDE DISMUTASE [MN], MITOCHONDRIAL"/>
    <property type="match status" value="1"/>
</dbReference>
<dbReference type="InterPro" id="IPR019832">
    <property type="entry name" value="Mn/Fe_SOD_C"/>
</dbReference>
<evidence type="ECO:0000313" key="9">
    <source>
        <dbReference type="Proteomes" id="UP000717328"/>
    </source>
</evidence>
<dbReference type="Gene3D" id="3.55.40.20">
    <property type="entry name" value="Iron/manganese superoxide dismutase, C-terminal domain"/>
    <property type="match status" value="1"/>
</dbReference>
<evidence type="ECO:0000256" key="4">
    <source>
        <dbReference type="ARBA" id="ARBA00023002"/>
    </source>
</evidence>
<dbReference type="EC" id="1.15.1.1" evidence="2"/>
<keyword evidence="5" id="KW-0175">Coiled coil</keyword>
<dbReference type="InterPro" id="IPR050265">
    <property type="entry name" value="Fe/Mn_Superoxide_Dismutase"/>
</dbReference>
<feature type="coiled-coil region" evidence="5">
    <location>
        <begin position="27"/>
        <end position="77"/>
    </location>
</feature>
<evidence type="ECO:0000256" key="3">
    <source>
        <dbReference type="ARBA" id="ARBA00022723"/>
    </source>
</evidence>
<dbReference type="AlphaFoldDB" id="A0A9P7FT79"/>
<keyword evidence="4" id="KW-0560">Oxidoreductase</keyword>
<comment type="caution">
    <text evidence="8">The sequence shown here is derived from an EMBL/GenBank/DDBJ whole genome shotgun (WGS) entry which is preliminary data.</text>
</comment>
<feature type="domain" description="Manganese/iron superoxide dismutase C-terminal" evidence="7">
    <location>
        <begin position="173"/>
        <end position="242"/>
    </location>
</feature>
<evidence type="ECO:0000256" key="5">
    <source>
        <dbReference type="SAM" id="Coils"/>
    </source>
</evidence>
<keyword evidence="3" id="KW-0479">Metal-binding</keyword>
<dbReference type="EMBL" id="JABCKI010006434">
    <property type="protein sequence ID" value="KAG5634392.1"/>
    <property type="molecule type" value="Genomic_DNA"/>
</dbReference>
<feature type="region of interest" description="Disordered" evidence="6">
    <location>
        <begin position="112"/>
        <end position="144"/>
    </location>
</feature>
<dbReference type="Proteomes" id="UP000717328">
    <property type="component" value="Unassembled WGS sequence"/>
</dbReference>
<evidence type="ECO:0000256" key="2">
    <source>
        <dbReference type="ARBA" id="ARBA00012682"/>
    </source>
</evidence>
<dbReference type="GO" id="GO:0004784">
    <property type="term" value="F:superoxide dismutase activity"/>
    <property type="evidence" value="ECO:0007669"/>
    <property type="project" value="UniProtKB-EC"/>
</dbReference>
<organism evidence="8 9">
    <name type="scientific">Sphagnurus paluster</name>
    <dbReference type="NCBI Taxonomy" id="117069"/>
    <lineage>
        <taxon>Eukaryota</taxon>
        <taxon>Fungi</taxon>
        <taxon>Dikarya</taxon>
        <taxon>Basidiomycota</taxon>
        <taxon>Agaricomycotina</taxon>
        <taxon>Agaricomycetes</taxon>
        <taxon>Agaricomycetidae</taxon>
        <taxon>Agaricales</taxon>
        <taxon>Tricholomatineae</taxon>
        <taxon>Lyophyllaceae</taxon>
        <taxon>Sphagnurus</taxon>
    </lineage>
</organism>
<dbReference type="PANTHER" id="PTHR11404">
    <property type="entry name" value="SUPEROXIDE DISMUTASE 2"/>
    <property type="match status" value="1"/>
</dbReference>
<reference evidence="8" key="2">
    <citation type="submission" date="2021-10" db="EMBL/GenBank/DDBJ databases">
        <title>Phylogenomics reveals ancestral predisposition of the termite-cultivated fungus Termitomyces towards a domesticated lifestyle.</title>
        <authorList>
            <person name="Auxier B."/>
            <person name="Grum-Grzhimaylo A."/>
            <person name="Cardenas M.E."/>
            <person name="Lodge J.D."/>
            <person name="Laessoe T."/>
            <person name="Pedersen O."/>
            <person name="Smith M.E."/>
            <person name="Kuyper T.W."/>
            <person name="Franco-Molano E.A."/>
            <person name="Baroni T.J."/>
            <person name="Aanen D.K."/>
        </authorList>
    </citation>
    <scope>NUCLEOTIDE SEQUENCE</scope>
    <source>
        <strain evidence="8">D49</strain>
    </source>
</reference>
<reference evidence="8" key="1">
    <citation type="submission" date="2021-02" db="EMBL/GenBank/DDBJ databases">
        <authorList>
            <person name="Nieuwenhuis M."/>
            <person name="Van De Peppel L.J.J."/>
        </authorList>
    </citation>
    <scope>NUCLEOTIDE SEQUENCE</scope>
    <source>
        <strain evidence="8">D49</strain>
    </source>
</reference>
<dbReference type="Pfam" id="PF02777">
    <property type="entry name" value="Sod_Fe_C"/>
    <property type="match status" value="1"/>
</dbReference>
<dbReference type="SUPFAM" id="SSF54719">
    <property type="entry name" value="Fe,Mn superoxide dismutase (SOD), C-terminal domain"/>
    <property type="match status" value="1"/>
</dbReference>
<evidence type="ECO:0000256" key="1">
    <source>
        <dbReference type="ARBA" id="ARBA00008714"/>
    </source>
</evidence>
<dbReference type="InterPro" id="IPR036314">
    <property type="entry name" value="SOD_C_sf"/>
</dbReference>
<evidence type="ECO:0000313" key="8">
    <source>
        <dbReference type="EMBL" id="KAG5634392.1"/>
    </source>
</evidence>
<dbReference type="GO" id="GO:0046872">
    <property type="term" value="F:metal ion binding"/>
    <property type="evidence" value="ECO:0007669"/>
    <property type="project" value="UniProtKB-KW"/>
</dbReference>
<evidence type="ECO:0000256" key="6">
    <source>
        <dbReference type="SAM" id="MobiDB-lite"/>
    </source>
</evidence>
<sequence>MKIAFPEFTAFRPHISTEIVKRQRDYCQASINSLKEAEAKYDEAKAKAKYDHARAEYDKAKVELDKAKAEYDNATTTDKIRVLGDLMYNGGGQAILNYSLFWGNLAAPTGENSPLANPAASAGENSPLANPAASEDVYNNSSPATPVANLAAPEAIGENPSPANPAPPKGVGQELLATIERSFGDFDKFKTQFEAITIRGSGWGWLGYNTITKVVEIATTPNHDSLFSLFPLICVNLWEHAFLPLTVGQVRMIPSLP</sequence>
<protein>
    <recommendedName>
        <fullName evidence="2">superoxide dismutase</fullName>
        <ecNumber evidence="2">1.15.1.1</ecNumber>
    </recommendedName>
</protein>